<protein>
    <submittedName>
        <fullName evidence="1">Uncharacterized protein</fullName>
    </submittedName>
</protein>
<reference evidence="1" key="1">
    <citation type="submission" date="2018-05" db="EMBL/GenBank/DDBJ databases">
        <authorList>
            <person name="Lanie J.A."/>
            <person name="Ng W.-L."/>
            <person name="Kazmierczak K.M."/>
            <person name="Andrzejewski T.M."/>
            <person name="Davidsen T.M."/>
            <person name="Wayne K.J."/>
            <person name="Tettelin H."/>
            <person name="Glass J.I."/>
            <person name="Rusch D."/>
            <person name="Podicherti R."/>
            <person name="Tsui H.-C.T."/>
            <person name="Winkler M.E."/>
        </authorList>
    </citation>
    <scope>NUCLEOTIDE SEQUENCE</scope>
</reference>
<name>A0A382FCJ7_9ZZZZ</name>
<dbReference type="AlphaFoldDB" id="A0A382FCJ7"/>
<gene>
    <name evidence="1" type="ORF">METZ01_LOCUS213223</name>
</gene>
<accession>A0A382FCJ7</accession>
<dbReference type="EMBL" id="UINC01049064">
    <property type="protein sequence ID" value="SVB60369.1"/>
    <property type="molecule type" value="Genomic_DNA"/>
</dbReference>
<sequence length="51" mass="5782">MSDYLKYLPLTDDLYEFGRKHRSGAGDMILSDLRSETAALGDDARMQISEE</sequence>
<organism evidence="1">
    <name type="scientific">marine metagenome</name>
    <dbReference type="NCBI Taxonomy" id="408172"/>
    <lineage>
        <taxon>unclassified sequences</taxon>
        <taxon>metagenomes</taxon>
        <taxon>ecological metagenomes</taxon>
    </lineage>
</organism>
<proteinExistence type="predicted"/>
<feature type="non-terminal residue" evidence="1">
    <location>
        <position position="51"/>
    </location>
</feature>
<evidence type="ECO:0000313" key="1">
    <source>
        <dbReference type="EMBL" id="SVB60369.1"/>
    </source>
</evidence>